<evidence type="ECO:0000256" key="1">
    <source>
        <dbReference type="SAM" id="Phobius"/>
    </source>
</evidence>
<keyword evidence="3" id="KW-1185">Reference proteome</keyword>
<dbReference type="Proteomes" id="UP000256899">
    <property type="component" value="Unassembled WGS sequence"/>
</dbReference>
<evidence type="ECO:0000313" key="2">
    <source>
        <dbReference type="EMBL" id="REL32179.1"/>
    </source>
</evidence>
<keyword evidence="1" id="KW-0472">Membrane</keyword>
<comment type="caution">
    <text evidence="2">The sequence shown here is derived from an EMBL/GenBank/DDBJ whole genome shotgun (WGS) entry which is preliminary data.</text>
</comment>
<reference evidence="3" key="1">
    <citation type="submission" date="2018-08" db="EMBL/GenBank/DDBJ databases">
        <title>Thalassotalea euphylliae genome.</title>
        <authorList>
            <person name="Summers S."/>
            <person name="Rice S.A."/>
            <person name="Freckelton M.L."/>
            <person name="Nedved B.T."/>
            <person name="Hadfield M.G."/>
        </authorList>
    </citation>
    <scope>NUCLEOTIDE SEQUENCE [LARGE SCALE GENOMIC DNA]</scope>
    <source>
        <strain evidence="3">H3</strain>
    </source>
</reference>
<evidence type="ECO:0000313" key="3">
    <source>
        <dbReference type="Proteomes" id="UP000256899"/>
    </source>
</evidence>
<gene>
    <name evidence="2" type="ORF">DXX94_16445</name>
</gene>
<feature type="transmembrane region" description="Helical" evidence="1">
    <location>
        <begin position="12"/>
        <end position="32"/>
    </location>
</feature>
<keyword evidence="1" id="KW-0812">Transmembrane</keyword>
<sequence length="169" mass="19472">MQGVLVLFDNIVAGVIATLISGPILALFFFFLRERIFGIPDITGKWHFEMTTVNSDYNPYKGMILRYIVVIWREGSKLSGTVEKVYENSSTGEREYVGDKRSRGDLNGYYELNYLSKDKLYIHIKEQGSGRESTNYFELIRMNNDSLKGAFNSFVANQDGLSEWQRHPF</sequence>
<name>A0A3E0U5V6_9GAMM</name>
<accession>A0A3E0U5V6</accession>
<keyword evidence="1" id="KW-1133">Transmembrane helix</keyword>
<organism evidence="2 3">
    <name type="scientific">Thalassotalea euphylliae</name>
    <dbReference type="NCBI Taxonomy" id="1655234"/>
    <lineage>
        <taxon>Bacteria</taxon>
        <taxon>Pseudomonadati</taxon>
        <taxon>Pseudomonadota</taxon>
        <taxon>Gammaproteobacteria</taxon>
        <taxon>Alteromonadales</taxon>
        <taxon>Colwelliaceae</taxon>
        <taxon>Thalassotalea</taxon>
    </lineage>
</organism>
<dbReference type="EMBL" id="QUOT01000001">
    <property type="protein sequence ID" value="REL32179.1"/>
    <property type="molecule type" value="Genomic_DNA"/>
</dbReference>
<proteinExistence type="predicted"/>
<protein>
    <submittedName>
        <fullName evidence="2">Uncharacterized protein</fullName>
    </submittedName>
</protein>
<dbReference type="AlphaFoldDB" id="A0A3E0U5V6"/>